<organism evidence="1 2">
    <name type="scientific">Dryococelus australis</name>
    <dbReference type="NCBI Taxonomy" id="614101"/>
    <lineage>
        <taxon>Eukaryota</taxon>
        <taxon>Metazoa</taxon>
        <taxon>Ecdysozoa</taxon>
        <taxon>Arthropoda</taxon>
        <taxon>Hexapoda</taxon>
        <taxon>Insecta</taxon>
        <taxon>Pterygota</taxon>
        <taxon>Neoptera</taxon>
        <taxon>Polyneoptera</taxon>
        <taxon>Phasmatodea</taxon>
        <taxon>Verophasmatodea</taxon>
        <taxon>Anareolatae</taxon>
        <taxon>Phasmatidae</taxon>
        <taxon>Eurycanthinae</taxon>
        <taxon>Dryococelus</taxon>
    </lineage>
</organism>
<proteinExistence type="predicted"/>
<dbReference type="EMBL" id="JARBHB010000009">
    <property type="protein sequence ID" value="KAJ8876237.1"/>
    <property type="molecule type" value="Genomic_DNA"/>
</dbReference>
<dbReference type="InterPro" id="IPR043128">
    <property type="entry name" value="Rev_trsase/Diguanyl_cyclase"/>
</dbReference>
<dbReference type="Proteomes" id="UP001159363">
    <property type="component" value="Chromosome 8"/>
</dbReference>
<name>A0ABQ9GW25_9NEOP</name>
<dbReference type="InterPro" id="IPR043502">
    <property type="entry name" value="DNA/RNA_pol_sf"/>
</dbReference>
<dbReference type="Gene3D" id="3.30.70.270">
    <property type="match status" value="1"/>
</dbReference>
<evidence type="ECO:0000313" key="2">
    <source>
        <dbReference type="Proteomes" id="UP001159363"/>
    </source>
</evidence>
<accession>A0ABQ9GW25</accession>
<protein>
    <recommendedName>
        <fullName evidence="3">Reverse transcriptase/retrotransposon-derived protein RNase H-like domain-containing protein</fullName>
    </recommendedName>
</protein>
<dbReference type="PANTHER" id="PTHR37984:SF5">
    <property type="entry name" value="PROTEIN NYNRIN-LIKE"/>
    <property type="match status" value="1"/>
</dbReference>
<gene>
    <name evidence="1" type="ORF">PR048_024147</name>
</gene>
<keyword evidence="2" id="KW-1185">Reference proteome</keyword>
<evidence type="ECO:0008006" key="3">
    <source>
        <dbReference type="Google" id="ProtNLM"/>
    </source>
</evidence>
<reference evidence="1 2" key="1">
    <citation type="submission" date="2023-02" db="EMBL/GenBank/DDBJ databases">
        <title>LHISI_Scaffold_Assembly.</title>
        <authorList>
            <person name="Stuart O.P."/>
            <person name="Cleave R."/>
            <person name="Magrath M.J.L."/>
            <person name="Mikheyev A.S."/>
        </authorList>
    </citation>
    <scope>NUCLEOTIDE SEQUENCE [LARGE SCALE GENOMIC DNA]</scope>
    <source>
        <strain evidence="1">Daus_M_001</strain>
        <tissue evidence="1">Leg muscle</tissue>
    </source>
</reference>
<evidence type="ECO:0000313" key="1">
    <source>
        <dbReference type="EMBL" id="KAJ8876237.1"/>
    </source>
</evidence>
<dbReference type="SUPFAM" id="SSF56672">
    <property type="entry name" value="DNA/RNA polymerases"/>
    <property type="match status" value="1"/>
</dbReference>
<dbReference type="InterPro" id="IPR050951">
    <property type="entry name" value="Retrovirus_Pol_polyprotein"/>
</dbReference>
<dbReference type="PANTHER" id="PTHR37984">
    <property type="entry name" value="PROTEIN CBG26694"/>
    <property type="match status" value="1"/>
</dbReference>
<comment type="caution">
    <text evidence="1">The sequence shown here is derived from an EMBL/GenBank/DDBJ whole genome shotgun (WGS) entry which is preliminary data.</text>
</comment>
<sequence>MFIVPRANRYLGHVIEFNKILKSQGKVDAIVDIPRPKSTEDVRRFLGMVTYYSRFIHGASTITTPLHRLLCKNTTFKWTSACEAAFLKLKQAIVSDQVFVLYDTDLPVQ</sequence>